<feature type="domain" description="DUF4145" evidence="1">
    <location>
        <begin position="91"/>
        <end position="183"/>
    </location>
</feature>
<name>A0AAW3T3A0_9MICO</name>
<gene>
    <name evidence="2" type="ORF">FHW23_000194</name>
</gene>
<evidence type="ECO:0000259" key="1">
    <source>
        <dbReference type="Pfam" id="PF13643"/>
    </source>
</evidence>
<organism evidence="2 3">
    <name type="scientific">Curtobacterium pusillum</name>
    <dbReference type="NCBI Taxonomy" id="69373"/>
    <lineage>
        <taxon>Bacteria</taxon>
        <taxon>Bacillati</taxon>
        <taxon>Actinomycetota</taxon>
        <taxon>Actinomycetes</taxon>
        <taxon>Micrococcales</taxon>
        <taxon>Microbacteriaceae</taxon>
        <taxon>Curtobacterium</taxon>
    </lineage>
</organism>
<dbReference type="Pfam" id="PF13643">
    <property type="entry name" value="DUF4145"/>
    <property type="match status" value="1"/>
</dbReference>
<dbReference type="InterPro" id="IPR025285">
    <property type="entry name" value="DUF4145"/>
</dbReference>
<evidence type="ECO:0000313" key="3">
    <source>
        <dbReference type="Proteomes" id="UP000590225"/>
    </source>
</evidence>
<evidence type="ECO:0000313" key="2">
    <source>
        <dbReference type="EMBL" id="MBA8988962.1"/>
    </source>
</evidence>
<protein>
    <submittedName>
        <fullName evidence="2">RNA-binding Zn-ribbon protein involved in translation (DUF1610 family)</fullName>
    </submittedName>
</protein>
<dbReference type="Proteomes" id="UP000590225">
    <property type="component" value="Unassembled WGS sequence"/>
</dbReference>
<dbReference type="AlphaFoldDB" id="A0AAW3T3A0"/>
<proteinExistence type="predicted"/>
<sequence length="208" mass="22233">MSAFTDVWTVSSGQGTFAMYDDVATALHPCPECGGTTMRVLAMTKDGAYRWMRCATCGLGLVQNVDVVSPPALPLRAPAGLKGVEAEAWAEARTCLSSGAYTAAVMMCRKLILHIAVANGLPPQNEHGKSPTFAAAVEHLEAEGVITSRMRTWVDRIRQVGNEANHELPGISKESAFDVATFTEQLLILTYEMDELMSKAAGPTATAD</sequence>
<reference evidence="2 3" key="1">
    <citation type="submission" date="2020-07" db="EMBL/GenBank/DDBJ databases">
        <title>Above-ground endophytic microbial communities from plants in different locations in the United States.</title>
        <authorList>
            <person name="Frank C."/>
        </authorList>
    </citation>
    <scope>NUCLEOTIDE SEQUENCE [LARGE SCALE GENOMIC DNA]</scope>
    <source>
        <strain evidence="2 3">WPL5_2</strain>
    </source>
</reference>
<dbReference type="EMBL" id="JACGXP010000001">
    <property type="protein sequence ID" value="MBA8988962.1"/>
    <property type="molecule type" value="Genomic_DNA"/>
</dbReference>
<dbReference type="RefSeq" id="WP_182514887.1">
    <property type="nucleotide sequence ID" value="NZ_JACGXP010000001.1"/>
</dbReference>
<accession>A0AAW3T3A0</accession>
<comment type="caution">
    <text evidence="2">The sequence shown here is derived from an EMBL/GenBank/DDBJ whole genome shotgun (WGS) entry which is preliminary data.</text>
</comment>